<dbReference type="RefSeq" id="WP_162441721.1">
    <property type="nucleotide sequence ID" value="NZ_CP048222.1"/>
</dbReference>
<keyword evidence="2" id="KW-1185">Reference proteome</keyword>
<dbReference type="AlphaFoldDB" id="A0A6C0GCC2"/>
<accession>A0A6C0GCC2</accession>
<name>A0A6C0GCC2_9BACT</name>
<evidence type="ECO:0000313" key="2">
    <source>
        <dbReference type="Proteomes" id="UP000480178"/>
    </source>
</evidence>
<gene>
    <name evidence="1" type="ORF">GXP67_02635</name>
</gene>
<proteinExistence type="predicted"/>
<organism evidence="1 2">
    <name type="scientific">Rhodocytophaga rosea</name>
    <dbReference type="NCBI Taxonomy" id="2704465"/>
    <lineage>
        <taxon>Bacteria</taxon>
        <taxon>Pseudomonadati</taxon>
        <taxon>Bacteroidota</taxon>
        <taxon>Cytophagia</taxon>
        <taxon>Cytophagales</taxon>
        <taxon>Rhodocytophagaceae</taxon>
        <taxon>Rhodocytophaga</taxon>
    </lineage>
</organism>
<dbReference type="Proteomes" id="UP000480178">
    <property type="component" value="Chromosome"/>
</dbReference>
<dbReference type="KEGG" id="rhoz:GXP67_02635"/>
<sequence>MSILSFFSFTGCKAISSEEVKNTPYGNFTIRQITETERKSGSIGGRKYTTSSYLIKYEIYYKGKKVKFPSALQKGSEYNYLWQVYILNDAAKPALLAGSQQIFLITEEDKQVKITRLSHQDSEFSSIQWLDRNMGMPTKEHNTWQPQNDNQLNSSLVLTGGKYLLINRFTVLNTKTLQYWQFNRQRLWETQGWRVLYEINVGHEIAIGFSEKYKQVVFRASKSDVRKEGSYYSGLAVFDYTTDQLSIVPFNRTPLHLQSIEILNVHSFHQFFEWNPPGSSV</sequence>
<evidence type="ECO:0000313" key="1">
    <source>
        <dbReference type="EMBL" id="QHT65639.1"/>
    </source>
</evidence>
<reference evidence="1 2" key="1">
    <citation type="submission" date="2020-01" db="EMBL/GenBank/DDBJ databases">
        <authorList>
            <person name="Kim M.K."/>
        </authorList>
    </citation>
    <scope>NUCLEOTIDE SEQUENCE [LARGE SCALE GENOMIC DNA]</scope>
    <source>
        <strain evidence="1 2">172606-1</strain>
    </source>
</reference>
<dbReference type="EMBL" id="CP048222">
    <property type="protein sequence ID" value="QHT65639.1"/>
    <property type="molecule type" value="Genomic_DNA"/>
</dbReference>
<protein>
    <submittedName>
        <fullName evidence="1">Uncharacterized protein</fullName>
    </submittedName>
</protein>